<dbReference type="PANTHER" id="PTHR46811:SF1">
    <property type="entry name" value="COILED-COIL-HELIX-COILED-COIL-HELIX DOMAIN-CONTAINING PROTEIN 7"/>
    <property type="match status" value="1"/>
</dbReference>
<dbReference type="InterPro" id="IPR009069">
    <property type="entry name" value="Cys_alpha_HP_mot_SF"/>
</dbReference>
<evidence type="ECO:0000256" key="4">
    <source>
        <dbReference type="ARBA" id="ARBA00023157"/>
    </source>
</evidence>
<dbReference type="HOGENOM" id="CLU_157422_2_0_1"/>
<dbReference type="Proteomes" id="UP000030653">
    <property type="component" value="Unassembled WGS sequence"/>
</dbReference>
<dbReference type="GO" id="GO:0005758">
    <property type="term" value="C:mitochondrial intermembrane space"/>
    <property type="evidence" value="ECO:0007669"/>
    <property type="project" value="UniProtKB-SubCell"/>
</dbReference>
<proteinExistence type="predicted"/>
<gene>
    <name evidence="6" type="ORF">DACRYDRAFT_21084</name>
</gene>
<feature type="region of interest" description="Disordered" evidence="5">
    <location>
        <begin position="1"/>
        <end position="25"/>
    </location>
</feature>
<accession>M5FZS9</accession>
<evidence type="ECO:0000313" key="7">
    <source>
        <dbReference type="Proteomes" id="UP000030653"/>
    </source>
</evidence>
<dbReference type="GeneID" id="63687286"/>
<dbReference type="OMA" id="GGDRDMC"/>
<evidence type="ECO:0000313" key="6">
    <source>
        <dbReference type="EMBL" id="EJU03526.1"/>
    </source>
</evidence>
<dbReference type="STRING" id="1858805.M5FZS9"/>
<dbReference type="InterPro" id="IPR051040">
    <property type="entry name" value="COX23"/>
</dbReference>
<protein>
    <submittedName>
        <fullName evidence="6">Cytochrome c oxidase-assembly factor COX23 mitochondrial</fullName>
    </submittedName>
</protein>
<dbReference type="PANTHER" id="PTHR46811">
    <property type="entry name" value="COILED-COIL-HELIX-COILED-COIL-HELIX DOMAIN-CONTAINING PROTEIN 7"/>
    <property type="match status" value="1"/>
</dbReference>
<dbReference type="RefSeq" id="XP_040630420.1">
    <property type="nucleotide sequence ID" value="XM_040772224.1"/>
</dbReference>
<dbReference type="AlphaFoldDB" id="M5FZS9"/>
<dbReference type="Gene3D" id="1.10.287.1130">
    <property type="entry name" value="CytochromE C oxidase copper chaperone"/>
    <property type="match status" value="1"/>
</dbReference>
<sequence>MATKYIPPEPTNSGPEPAPTGQQPTNYKQVFEGRVVTKFVDPCEQAAKESMACLNRHSYDRDQCLDFFQAYRDCKQEWLKQRRVDRANRQ</sequence>
<dbReference type="EMBL" id="JH795859">
    <property type="protein sequence ID" value="EJU03526.1"/>
    <property type="molecule type" value="Genomic_DNA"/>
</dbReference>
<keyword evidence="3" id="KW-0496">Mitochondrion</keyword>
<evidence type="ECO:0000256" key="5">
    <source>
        <dbReference type="SAM" id="MobiDB-lite"/>
    </source>
</evidence>
<keyword evidence="4" id="KW-1015">Disulfide bond</keyword>
<reference evidence="6 7" key="1">
    <citation type="journal article" date="2012" name="Science">
        <title>The Paleozoic origin of enzymatic lignin decomposition reconstructed from 31 fungal genomes.</title>
        <authorList>
            <person name="Floudas D."/>
            <person name="Binder M."/>
            <person name="Riley R."/>
            <person name="Barry K."/>
            <person name="Blanchette R.A."/>
            <person name="Henrissat B."/>
            <person name="Martinez A.T."/>
            <person name="Otillar R."/>
            <person name="Spatafora J.W."/>
            <person name="Yadav J.S."/>
            <person name="Aerts A."/>
            <person name="Benoit I."/>
            <person name="Boyd A."/>
            <person name="Carlson A."/>
            <person name="Copeland A."/>
            <person name="Coutinho P.M."/>
            <person name="de Vries R.P."/>
            <person name="Ferreira P."/>
            <person name="Findley K."/>
            <person name="Foster B."/>
            <person name="Gaskell J."/>
            <person name="Glotzer D."/>
            <person name="Gorecki P."/>
            <person name="Heitman J."/>
            <person name="Hesse C."/>
            <person name="Hori C."/>
            <person name="Igarashi K."/>
            <person name="Jurgens J.A."/>
            <person name="Kallen N."/>
            <person name="Kersten P."/>
            <person name="Kohler A."/>
            <person name="Kuees U."/>
            <person name="Kumar T.K.A."/>
            <person name="Kuo A."/>
            <person name="LaButti K."/>
            <person name="Larrondo L.F."/>
            <person name="Lindquist E."/>
            <person name="Ling A."/>
            <person name="Lombard V."/>
            <person name="Lucas S."/>
            <person name="Lundell T."/>
            <person name="Martin R."/>
            <person name="McLaughlin D.J."/>
            <person name="Morgenstern I."/>
            <person name="Morin E."/>
            <person name="Murat C."/>
            <person name="Nagy L.G."/>
            <person name="Nolan M."/>
            <person name="Ohm R.A."/>
            <person name="Patyshakuliyeva A."/>
            <person name="Rokas A."/>
            <person name="Ruiz-Duenas F.J."/>
            <person name="Sabat G."/>
            <person name="Salamov A."/>
            <person name="Samejima M."/>
            <person name="Schmutz J."/>
            <person name="Slot J.C."/>
            <person name="St John F."/>
            <person name="Stenlid J."/>
            <person name="Sun H."/>
            <person name="Sun S."/>
            <person name="Syed K."/>
            <person name="Tsang A."/>
            <person name="Wiebenga A."/>
            <person name="Young D."/>
            <person name="Pisabarro A."/>
            <person name="Eastwood D.C."/>
            <person name="Martin F."/>
            <person name="Cullen D."/>
            <person name="Grigoriev I.V."/>
            <person name="Hibbett D.S."/>
        </authorList>
    </citation>
    <scope>NUCLEOTIDE SEQUENCE [LARGE SCALE GENOMIC DNA]</scope>
    <source>
        <strain evidence="6 7">DJM-731 SS1</strain>
    </source>
</reference>
<dbReference type="PROSITE" id="PS51808">
    <property type="entry name" value="CHCH"/>
    <property type="match status" value="1"/>
</dbReference>
<comment type="function">
    <text evidence="1">Required for the assembly of cytochrome c oxidase.</text>
</comment>
<evidence type="ECO:0000256" key="3">
    <source>
        <dbReference type="ARBA" id="ARBA00023128"/>
    </source>
</evidence>
<keyword evidence="7" id="KW-1185">Reference proteome</keyword>
<dbReference type="SUPFAM" id="SSF47072">
    <property type="entry name" value="Cysteine alpha-hairpin motif"/>
    <property type="match status" value="1"/>
</dbReference>
<dbReference type="GO" id="GO:0033108">
    <property type="term" value="P:mitochondrial respiratory chain complex assembly"/>
    <property type="evidence" value="ECO:0007669"/>
    <property type="project" value="TreeGrafter"/>
</dbReference>
<comment type="subcellular location">
    <subcellularLocation>
        <location evidence="2">Mitochondrion intermembrane space</location>
    </subcellularLocation>
</comment>
<organism evidence="6 7">
    <name type="scientific">Dacryopinax primogenitus (strain DJM 731)</name>
    <name type="common">Brown rot fungus</name>
    <dbReference type="NCBI Taxonomy" id="1858805"/>
    <lineage>
        <taxon>Eukaryota</taxon>
        <taxon>Fungi</taxon>
        <taxon>Dikarya</taxon>
        <taxon>Basidiomycota</taxon>
        <taxon>Agaricomycotina</taxon>
        <taxon>Dacrymycetes</taxon>
        <taxon>Dacrymycetales</taxon>
        <taxon>Dacrymycetaceae</taxon>
        <taxon>Dacryopinax</taxon>
    </lineage>
</organism>
<dbReference type="OrthoDB" id="9971592at2759"/>
<evidence type="ECO:0000256" key="1">
    <source>
        <dbReference type="ARBA" id="ARBA00003875"/>
    </source>
</evidence>
<name>M5FZS9_DACPD</name>
<evidence type="ECO:0000256" key="2">
    <source>
        <dbReference type="ARBA" id="ARBA00004569"/>
    </source>
</evidence>